<comment type="caution">
    <text evidence="13">The sequence shown here is derived from an EMBL/GenBank/DDBJ whole genome shotgun (WGS) entry which is preliminary data.</text>
</comment>
<dbReference type="PANTHER" id="PTHR46652:SF3">
    <property type="entry name" value="LEUCINE-RICH REPEAT-CONTAINING PROTEIN 9"/>
    <property type="match status" value="1"/>
</dbReference>
<evidence type="ECO:0000256" key="3">
    <source>
        <dbReference type="ARBA" id="ARBA00022512"/>
    </source>
</evidence>
<keyword evidence="3" id="KW-0134">Cell wall</keyword>
<dbReference type="InterPro" id="IPR019931">
    <property type="entry name" value="LPXTG_anchor"/>
</dbReference>
<dbReference type="InterPro" id="IPR014755">
    <property type="entry name" value="Cu-Rt/internalin_Ig-like"/>
</dbReference>
<accession>E3ZMB5</accession>
<feature type="compositionally biased region" description="Basic and acidic residues" evidence="9">
    <location>
        <begin position="36"/>
        <end position="91"/>
    </location>
</feature>
<dbReference type="Pfam" id="PF06458">
    <property type="entry name" value="MucBP"/>
    <property type="match status" value="3"/>
</dbReference>
<keyword evidence="10" id="KW-0472">Membrane</keyword>
<dbReference type="Pfam" id="PF18981">
    <property type="entry name" value="InlK_D3"/>
    <property type="match status" value="7"/>
</dbReference>
<dbReference type="Pfam" id="PF12799">
    <property type="entry name" value="LRR_4"/>
    <property type="match status" value="1"/>
</dbReference>
<dbReference type="SMART" id="SM00369">
    <property type="entry name" value="LRR_TYP"/>
    <property type="match status" value="11"/>
</dbReference>
<keyword evidence="6 11" id="KW-0732">Signal</keyword>
<dbReference type="Pfam" id="PF00746">
    <property type="entry name" value="Gram_pos_anchor"/>
    <property type="match status" value="1"/>
</dbReference>
<dbReference type="HOGENOM" id="CLU_241292_0_0_9"/>
<feature type="region of interest" description="Disordered" evidence="9">
    <location>
        <begin position="34"/>
        <end position="99"/>
    </location>
</feature>
<evidence type="ECO:0000313" key="13">
    <source>
        <dbReference type="EMBL" id="EFS01226.1"/>
    </source>
</evidence>
<dbReference type="NCBIfam" id="NF033932">
    <property type="entry name" value="LapB_rpt_80"/>
    <property type="match status" value="7"/>
</dbReference>
<dbReference type="PANTHER" id="PTHR46652">
    <property type="entry name" value="LEUCINE-RICH REPEAT AND IQ DOMAIN-CONTAINING PROTEIN 1-RELATED"/>
    <property type="match status" value="1"/>
</dbReference>
<dbReference type="Gene3D" id="3.10.20.320">
    <property type="entry name" value="Putative peptidoglycan bound protein (lpxtg motif)"/>
    <property type="match status" value="3"/>
</dbReference>
<dbReference type="InterPro" id="IPR009459">
    <property type="entry name" value="MucBP_dom"/>
</dbReference>
<dbReference type="Pfam" id="PF08191">
    <property type="entry name" value="LRR_adjacent"/>
    <property type="match status" value="1"/>
</dbReference>
<evidence type="ECO:0000256" key="9">
    <source>
        <dbReference type="SAM" id="MobiDB-lite"/>
    </source>
</evidence>
<dbReference type="InterPro" id="IPR032675">
    <property type="entry name" value="LRR_dom_sf"/>
</dbReference>
<proteinExistence type="inferred from homology"/>
<dbReference type="OrthoDB" id="2366125at2"/>
<dbReference type="SUPFAM" id="SSF52058">
    <property type="entry name" value="L domain-like"/>
    <property type="match status" value="2"/>
</dbReference>
<keyword evidence="7" id="KW-0677">Repeat</keyword>
<dbReference type="PROSITE" id="PS50847">
    <property type="entry name" value="GRAM_POS_ANCHORING"/>
    <property type="match status" value="1"/>
</dbReference>
<feature type="compositionally biased region" description="Polar residues" evidence="9">
    <location>
        <begin position="1619"/>
        <end position="1651"/>
    </location>
</feature>
<dbReference type="RefSeq" id="WP_003745573.1">
    <property type="nucleotide sequence ID" value="NZ_CM001051.1"/>
</dbReference>
<keyword evidence="10" id="KW-0812">Transmembrane</keyword>
<keyword evidence="4" id="KW-0964">Secreted</keyword>
<dbReference type="Proteomes" id="UP000004302">
    <property type="component" value="Chromosome"/>
</dbReference>
<dbReference type="InterPro" id="IPR012569">
    <property type="entry name" value="Inl_IR"/>
</dbReference>
<dbReference type="SUPFAM" id="SSF49299">
    <property type="entry name" value="PKD domain"/>
    <property type="match status" value="1"/>
</dbReference>
<evidence type="ECO:0000256" key="4">
    <source>
        <dbReference type="ARBA" id="ARBA00022525"/>
    </source>
</evidence>
<evidence type="ECO:0000256" key="11">
    <source>
        <dbReference type="SAM" id="SignalP"/>
    </source>
</evidence>
<dbReference type="InterPro" id="IPR050836">
    <property type="entry name" value="SDS22/Internalin_LRR"/>
</dbReference>
<comment type="subcellular location">
    <subcellularLocation>
        <location evidence="1">Secreted</location>
        <location evidence="1">Cell wall</location>
        <topology evidence="1">Peptidoglycan-anchor</topology>
    </subcellularLocation>
</comment>
<evidence type="ECO:0000256" key="5">
    <source>
        <dbReference type="ARBA" id="ARBA00022614"/>
    </source>
</evidence>
<dbReference type="InterPro" id="IPR025875">
    <property type="entry name" value="Leu-rich_rpt_4"/>
</dbReference>
<dbReference type="EMBL" id="ADXJ01000223">
    <property type="protein sequence ID" value="EFS01226.1"/>
    <property type="molecule type" value="Genomic_DNA"/>
</dbReference>
<evidence type="ECO:0000256" key="2">
    <source>
        <dbReference type="ARBA" id="ARBA00009432"/>
    </source>
</evidence>
<keyword evidence="5" id="KW-0433">Leucine-rich repeat</keyword>
<evidence type="ECO:0000256" key="7">
    <source>
        <dbReference type="ARBA" id="ARBA00022737"/>
    </source>
</evidence>
<feature type="domain" description="Gram-positive cocci surface proteins LPxTG" evidence="12">
    <location>
        <begin position="1653"/>
        <end position="1687"/>
    </location>
</feature>
<dbReference type="SUPFAM" id="SSF81296">
    <property type="entry name" value="E set domains"/>
    <property type="match status" value="1"/>
</dbReference>
<protein>
    <submittedName>
        <fullName evidence="13">Internalin-I</fullName>
    </submittedName>
</protein>
<dbReference type="InterPro" id="IPR003591">
    <property type="entry name" value="Leu-rich_rpt_typical-subtyp"/>
</dbReference>
<organism evidence="13">
    <name type="scientific">Listeria seeligeri FSL N1-067</name>
    <dbReference type="NCBI Taxonomy" id="702453"/>
    <lineage>
        <taxon>Bacteria</taxon>
        <taxon>Bacillati</taxon>
        <taxon>Bacillota</taxon>
        <taxon>Bacilli</taxon>
        <taxon>Bacillales</taxon>
        <taxon>Listeriaceae</taxon>
        <taxon>Listeria</taxon>
    </lineage>
</organism>
<feature type="signal peptide" evidence="11">
    <location>
        <begin position="1"/>
        <end position="27"/>
    </location>
</feature>
<dbReference type="InterPro" id="IPR035986">
    <property type="entry name" value="PKD_dom_sf"/>
</dbReference>
<dbReference type="PROSITE" id="PS51450">
    <property type="entry name" value="LRR"/>
    <property type="match status" value="10"/>
</dbReference>
<feature type="transmembrane region" description="Helical" evidence="10">
    <location>
        <begin position="1662"/>
        <end position="1681"/>
    </location>
</feature>
<evidence type="ECO:0000256" key="6">
    <source>
        <dbReference type="ARBA" id="ARBA00022729"/>
    </source>
</evidence>
<reference evidence="13" key="1">
    <citation type="journal article" date="2010" name="Microbiol. Resour. Announc.">
        <title>Comparative genomics of the bacterial genus Listeria: Genome evolution is characterized by limited gene acquisition and limited gene loss.</title>
        <authorList>
            <person name="den Bakker H.C."/>
            <person name="Cummings C.A."/>
            <person name="Ferreira V."/>
            <person name="Vatta P."/>
            <person name="Orsi R.H."/>
            <person name="Degoricija L."/>
            <person name="Barker M."/>
            <person name="Petrauskene O."/>
            <person name="Furtado M.R."/>
            <person name="Wiedmann M."/>
        </authorList>
    </citation>
    <scope>NUCLEOTIDE SEQUENCE [LARGE SCALE GENOMIC DNA]</scope>
    <source>
        <strain evidence="13">FSL N1-067</strain>
    </source>
</reference>
<evidence type="ECO:0000256" key="1">
    <source>
        <dbReference type="ARBA" id="ARBA00004168"/>
    </source>
</evidence>
<keyword evidence="10" id="KW-1133">Transmembrane helix</keyword>
<comment type="similarity">
    <text evidence="2">Belongs to the internalin family.</text>
</comment>
<dbReference type="PATRIC" id="fig|702453.3.peg.445"/>
<dbReference type="Gene3D" id="2.60.40.1220">
    <property type="match status" value="1"/>
</dbReference>
<dbReference type="InterPro" id="IPR001611">
    <property type="entry name" value="Leu-rich_rpt"/>
</dbReference>
<dbReference type="Gene3D" id="2.60.40.10">
    <property type="entry name" value="Immunoglobulins"/>
    <property type="match status" value="7"/>
</dbReference>
<evidence type="ECO:0000259" key="12">
    <source>
        <dbReference type="PROSITE" id="PS50847"/>
    </source>
</evidence>
<evidence type="ECO:0000256" key="8">
    <source>
        <dbReference type="ARBA" id="ARBA00023088"/>
    </source>
</evidence>
<gene>
    <name evidence="13" type="ORF">NT03LS_0565</name>
</gene>
<evidence type="ECO:0000256" key="10">
    <source>
        <dbReference type="SAM" id="Phobius"/>
    </source>
</evidence>
<dbReference type="SMART" id="SM00364">
    <property type="entry name" value="LRR_BAC"/>
    <property type="match status" value="7"/>
</dbReference>
<name>E3ZMB5_LISSE</name>
<feature type="chain" id="PRO_5003182925" evidence="11">
    <location>
        <begin position="28"/>
        <end position="1687"/>
    </location>
</feature>
<feature type="region of interest" description="Disordered" evidence="9">
    <location>
        <begin position="1615"/>
        <end position="1655"/>
    </location>
</feature>
<keyword evidence="8" id="KW-0572">Peptidoglycan-anchor</keyword>
<dbReference type="SUPFAM" id="SSF52075">
    <property type="entry name" value="Outer arm dynein light chain 1"/>
    <property type="match status" value="1"/>
</dbReference>
<dbReference type="InterPro" id="IPR013783">
    <property type="entry name" value="Ig-like_fold"/>
</dbReference>
<dbReference type="InterPro" id="IPR014756">
    <property type="entry name" value="Ig_E-set"/>
</dbReference>
<dbReference type="Gene3D" id="3.80.10.10">
    <property type="entry name" value="Ribonuclease Inhibitor"/>
    <property type="match status" value="4"/>
</dbReference>
<dbReference type="SMART" id="SM00365">
    <property type="entry name" value="LRR_SD22"/>
    <property type="match status" value="10"/>
</dbReference>
<dbReference type="InterPro" id="IPR055414">
    <property type="entry name" value="LRR_R13L4/SHOC2-like"/>
</dbReference>
<dbReference type="Pfam" id="PF23598">
    <property type="entry name" value="LRR_14"/>
    <property type="match status" value="1"/>
</dbReference>
<sequence>MKKKLSMVIVSALLLGYLAPFSTLAVAEETTVPEDLTTKSEITEEKTPDIETNSDKEVKEEPVEKEAEKSTETKEVEPVTPKIETKTEKPKSKQSNLKTAVPAGSTYNSLFPDDNLAKKIAIIVTGNADATGDEVADSAGLLSITQLNLSGETGIDETDIASIEGFQYLENVTSVDLSENNLTDITPLTDLTKIVTLNLSSNQNLEDLNGVEGLTNLQDLNVSTCKSLADISPVAALPALKEISAQGCNIQTLELENPEGDALPELETFYLQENDLQDLTALATLPKLKNLYIKGNSSLESLETLNGSTSIQLIDASNCTDMETVGDISGITTLEMIQLSGCSKLKEITDLKNLPNLTNITANNCIIEDLGTLENLPKLQTLILSGNENLTDVDAINDLPQLKTVALDGCGITNIGTLENLPKLEKLDIKGNKVTDISEITDLPRLSYLDASENQLTTIGTLAKLPLLDWLNLSENQLKDVSAINNFPSLNYINVSNNSITTFGKMTELPSLKEFYGQFNKVTDISMIHDMPNLRKLNVSNNLINNLGTFENLPKLQNLDIHSNKITNTTVIHDFPSLETYDASSNLISTLGTMDNLPEVTTINLSSNRIPSLEPIGDLPKLDTLLVNSNSSYLRTVGSLDGLPALQILELNSNYINYSGKEATLSAFSDLTNLTELSMKDNYYIVDLSGLSSLTNLRYLYLDNNKIVDVTPLGNLTELRELTLGTNKIQDISALSSLNKLTNLVVKSNQIIDISPVAEIIENGATVTATSQTWSLPSVLTYQGTFTIEDPVIWYDGTVLPPSSIASSGVYKDEKITWNKMTSSSSSTSFSFSKVEEGLTFSGTVTQPYKASVKVTANAEQTYTIGDTVSEEQFLLDVKAKSADGAPVTSDFETVVDLNTFGDYEVTLTSEKNGIQADSCKVIVHVLHGAPIISADETITYDKNATVTEAEFLADIHASTDLDTEITSDFSTAVDFSKGGEYTVALNSENADGVKSDTVYVKVTVNKDPAPVISSKTEYTYDKFSEVTEAQFLDDIDANTDDGSIVTSNFGTAVNLDKAGDYTVTLNSSNSDAVAATPTVVIVHVEKEVTATINADQAQQYDKHAVIDEEQFLEDVDATIDASPTTAVITSDFESVVDLDVPGTYTVTLNAMNEDGGASTPKEVSVVVRKLPAPEITADAEITYPKFDEVSEAEFLSDIHATISDSNVTITTNFNSIVKLDKAGDYTVMLNAENEDGVKATPVEVVVHVEQGERPVITADTAISYDKFSSKTEAEFLSDIHATTSDGQASTVITSNFAVATNFNTAMAYTVTLNATNEDGVASTPIEVVVHIGQTSAPVITAKTEVEYNKHEVTDERRFLYDSEAKTNEDDLEIKTDFAEKVDVDSVGTYKVTLTATNEDGLEASPVEVNVVIHDMAAEKATVKYLDENGTEIAPSETLTGNLDDTFSVQAKAIDGYKCDATLSGVFTTSEQTVTFHYQTIKPGAVTIKYKDANGKTVAEDKEITGEVGDDFEAVAQTISGYSCQATASGKVTEEPQTITFTYNKVTPSKNTGKITVNYLDESGKKLADSKTITGNIDDPYNVDAKAINGYQVEGDDSATGVFKKDTQTINFKYKKNATTKNDPTQKGNGSSNTKVKNNSNASIKETTNTKKLPATGDTETITRIFLIGLGFLIISSFLLFKRPKNS</sequence>
<dbReference type="InterPro" id="IPR044056">
    <property type="entry name" value="InlI_Ig-like"/>
</dbReference>